<protein>
    <submittedName>
        <fullName evidence="2">Uncharacterized protein</fullName>
    </submittedName>
</protein>
<dbReference type="KEGG" id="srm:SRM_02315"/>
<reference evidence="3" key="2">
    <citation type="submission" date="2010-04" db="EMBL/GenBank/DDBJ databases">
        <title>Genome sequence of Salinibacter ruber M8.</title>
        <authorList>
            <consortium name="Genoscope"/>
        </authorList>
    </citation>
    <scope>NUCLEOTIDE SEQUENCE [LARGE SCALE GENOMIC DNA]</scope>
    <source>
        <strain evidence="3">M8</strain>
    </source>
</reference>
<sequence>MKGDDDPLRLQFRLDHTGLPLPMVVLFAGLVGVTFFALLVWAGTMVYRLYNPEHPRPFREHPVVQREQATAEGEYVSVGVREIRADRRRARRDGESRRDYVWGRSEDIPESWREDLWTRRN</sequence>
<dbReference type="Proteomes" id="UP000000933">
    <property type="component" value="Chromosome"/>
</dbReference>
<evidence type="ECO:0000313" key="2">
    <source>
        <dbReference type="EMBL" id="CBH25236.1"/>
    </source>
</evidence>
<dbReference type="AlphaFoldDB" id="D5HB31"/>
<dbReference type="EMBL" id="FP565814">
    <property type="protein sequence ID" value="CBH25236.1"/>
    <property type="molecule type" value="Genomic_DNA"/>
</dbReference>
<accession>D5HB31</accession>
<evidence type="ECO:0000256" key="1">
    <source>
        <dbReference type="SAM" id="Phobius"/>
    </source>
</evidence>
<keyword evidence="1" id="KW-1133">Transmembrane helix</keyword>
<gene>
    <name evidence="2" type="ordered locus">SRM_02315</name>
</gene>
<organism evidence="2 3">
    <name type="scientific">Salinibacter ruber (strain M8)</name>
    <dbReference type="NCBI Taxonomy" id="761659"/>
    <lineage>
        <taxon>Bacteria</taxon>
        <taxon>Pseudomonadati</taxon>
        <taxon>Rhodothermota</taxon>
        <taxon>Rhodothermia</taxon>
        <taxon>Rhodothermales</taxon>
        <taxon>Salinibacteraceae</taxon>
        <taxon>Salinibacter</taxon>
    </lineage>
</organism>
<proteinExistence type="predicted"/>
<dbReference type="HOGENOM" id="CLU_2036390_0_0_10"/>
<name>D5HB31_SALRM</name>
<feature type="transmembrane region" description="Helical" evidence="1">
    <location>
        <begin position="20"/>
        <end position="50"/>
    </location>
</feature>
<reference evidence="2 3" key="1">
    <citation type="journal article" date="2010" name="ISME J.">
        <title>Fine-scale evolution: genomic, phenotypic and ecological differentiation in two coexisting Salinibacter ruber strains.</title>
        <authorList>
            <person name="Pena A."/>
            <person name="Teeling H."/>
            <person name="Huerta-Cepas J."/>
            <person name="Santos F."/>
            <person name="Yarza P."/>
            <person name="Brito-Echeverria J."/>
            <person name="Lucio M."/>
            <person name="Schmitt-Kopplin P."/>
            <person name="Meseguer I."/>
            <person name="Schenowitz C."/>
            <person name="Dossat C."/>
            <person name="Barbe V."/>
            <person name="Dopazo J."/>
            <person name="Rossello-Mora R."/>
            <person name="Schuler M."/>
            <person name="Glockner F.O."/>
            <person name="Amann R."/>
            <person name="Gabaldon T."/>
            <person name="Anton J."/>
        </authorList>
    </citation>
    <scope>NUCLEOTIDE SEQUENCE [LARGE SCALE GENOMIC DNA]</scope>
    <source>
        <strain evidence="2 3">M8</strain>
    </source>
</reference>
<keyword evidence="1" id="KW-0472">Membrane</keyword>
<evidence type="ECO:0000313" key="3">
    <source>
        <dbReference type="Proteomes" id="UP000000933"/>
    </source>
</evidence>
<keyword evidence="1" id="KW-0812">Transmembrane</keyword>